<dbReference type="SUPFAM" id="SSF47413">
    <property type="entry name" value="lambda repressor-like DNA-binding domains"/>
    <property type="match status" value="1"/>
</dbReference>
<sequence length="91" mass="10246">MVSTNCLINARKQIRRKIVTALKRAIEIAGSAKSLAEKLNVSQMTISYWVHRSRGIVPPQRVIPIYKVTGVTPHELRPDLYPNPKDGLLEV</sequence>
<dbReference type="InterPro" id="IPR001387">
    <property type="entry name" value="Cro/C1-type_HTH"/>
</dbReference>
<dbReference type="GO" id="GO:0003677">
    <property type="term" value="F:DNA binding"/>
    <property type="evidence" value="ECO:0007669"/>
    <property type="project" value="InterPro"/>
</dbReference>
<organism evidence="2 3">
    <name type="scientific">Xenorhabdus japonica</name>
    <dbReference type="NCBI Taxonomy" id="53341"/>
    <lineage>
        <taxon>Bacteria</taxon>
        <taxon>Pseudomonadati</taxon>
        <taxon>Pseudomonadota</taxon>
        <taxon>Gammaproteobacteria</taxon>
        <taxon>Enterobacterales</taxon>
        <taxon>Morganellaceae</taxon>
        <taxon>Xenorhabdus</taxon>
    </lineage>
</organism>
<proteinExistence type="predicted"/>
<gene>
    <name evidence="2" type="ORF">SAMN05421579_14629</name>
</gene>
<dbReference type="CDD" id="cd00093">
    <property type="entry name" value="HTH_XRE"/>
    <property type="match status" value="1"/>
</dbReference>
<dbReference type="InterPro" id="IPR010982">
    <property type="entry name" value="Lambda_DNA-bd_dom_sf"/>
</dbReference>
<dbReference type="PROSITE" id="PS50943">
    <property type="entry name" value="HTH_CROC1"/>
    <property type="match status" value="1"/>
</dbReference>
<dbReference type="Pfam" id="PF15943">
    <property type="entry name" value="YdaS_toxin"/>
    <property type="match status" value="1"/>
</dbReference>
<dbReference type="EMBL" id="FOVO01000046">
    <property type="protein sequence ID" value="SFO02950.1"/>
    <property type="molecule type" value="Genomic_DNA"/>
</dbReference>
<evidence type="ECO:0000313" key="3">
    <source>
        <dbReference type="Proteomes" id="UP000199011"/>
    </source>
</evidence>
<dbReference type="AlphaFoldDB" id="A0A1I5DV18"/>
<reference evidence="3" key="1">
    <citation type="submission" date="2016-10" db="EMBL/GenBank/DDBJ databases">
        <authorList>
            <person name="Varghese N."/>
            <person name="Submissions S."/>
        </authorList>
    </citation>
    <scope>NUCLEOTIDE SEQUENCE [LARGE SCALE GENOMIC DNA]</scope>
    <source>
        <strain evidence="3">DSM 16522</strain>
    </source>
</reference>
<evidence type="ECO:0000259" key="1">
    <source>
        <dbReference type="PROSITE" id="PS50943"/>
    </source>
</evidence>
<name>A0A1I5DV18_9GAMM</name>
<dbReference type="Proteomes" id="UP000199011">
    <property type="component" value="Unassembled WGS sequence"/>
</dbReference>
<dbReference type="STRING" id="53341.SAMN05421579_14629"/>
<accession>A0A1I5DV18</accession>
<feature type="domain" description="HTH cro/C1-type" evidence="1">
    <location>
        <begin position="22"/>
        <end position="76"/>
    </location>
</feature>
<keyword evidence="3" id="KW-1185">Reference proteome</keyword>
<evidence type="ECO:0000313" key="2">
    <source>
        <dbReference type="EMBL" id="SFO02950.1"/>
    </source>
</evidence>
<dbReference type="Gene3D" id="1.10.260.40">
    <property type="entry name" value="lambda repressor-like DNA-binding domains"/>
    <property type="match status" value="1"/>
</dbReference>
<protein>
    <submittedName>
        <fullName evidence="2">Putative antitoxin of toxin-antitoxin system, YdaS/YdaT</fullName>
    </submittedName>
</protein>
<dbReference type="InterPro" id="IPR031856">
    <property type="entry name" value="YdaS_toxin-like"/>
</dbReference>